<dbReference type="EMBL" id="FP476056">
    <property type="protein sequence ID" value="CAZ96360.1"/>
    <property type="molecule type" value="Genomic_DNA"/>
</dbReference>
<dbReference type="AlphaFoldDB" id="G0L5M0"/>
<proteinExistence type="predicted"/>
<dbReference type="STRING" id="63186.ZOBELLIA_2204"/>
<keyword evidence="1" id="KW-0472">Membrane</keyword>
<gene>
    <name evidence="2" type="ordered locus">zobellia_2204</name>
</gene>
<keyword evidence="3" id="KW-1185">Reference proteome</keyword>
<organism evidence="2 3">
    <name type="scientific">Zobellia galactanivorans (strain DSM 12802 / CCUG 47099 / CIP 106680 / NCIMB 13871 / Dsij)</name>
    <dbReference type="NCBI Taxonomy" id="63186"/>
    <lineage>
        <taxon>Bacteria</taxon>
        <taxon>Pseudomonadati</taxon>
        <taxon>Bacteroidota</taxon>
        <taxon>Flavobacteriia</taxon>
        <taxon>Flavobacteriales</taxon>
        <taxon>Flavobacteriaceae</taxon>
        <taxon>Zobellia</taxon>
    </lineage>
</organism>
<keyword evidence="1" id="KW-1133">Transmembrane helix</keyword>
<evidence type="ECO:0000313" key="3">
    <source>
        <dbReference type="Proteomes" id="UP000008898"/>
    </source>
</evidence>
<sequence length="52" mass="5989">MGKVDFKIFPLKKGAAVAAPFRLPPNRFRLHFGFYSIFFFIIAIDPIILLYA</sequence>
<evidence type="ECO:0000256" key="1">
    <source>
        <dbReference type="SAM" id="Phobius"/>
    </source>
</evidence>
<dbReference type="Proteomes" id="UP000008898">
    <property type="component" value="Chromosome"/>
</dbReference>
<evidence type="ECO:0000313" key="2">
    <source>
        <dbReference type="EMBL" id="CAZ96360.1"/>
    </source>
</evidence>
<reference evidence="2 3" key="2">
    <citation type="journal article" date="2012" name="Environ. Microbiol.">
        <title>Characterization of the first alginolytic operons in a marine bacterium: from their emergence in marine Flavobacteriia to their independent transfers to marine Proteobacteria and human gut Bacteroides.</title>
        <authorList>
            <person name="Thomas F."/>
            <person name="Barbeyron T."/>
            <person name="Tonon T."/>
            <person name="Genicot S."/>
            <person name="Czjzek M."/>
            <person name="Michel G."/>
        </authorList>
    </citation>
    <scope>NUCLEOTIDE SEQUENCE [LARGE SCALE GENOMIC DNA]</scope>
    <source>
        <strain evidence="3">DSM 12802 / CCUG 47099 / CIP 106680 / NCIMB 13871 / Dsij</strain>
    </source>
</reference>
<keyword evidence="1" id="KW-0812">Transmembrane</keyword>
<feature type="transmembrane region" description="Helical" evidence="1">
    <location>
        <begin position="32"/>
        <end position="51"/>
    </location>
</feature>
<dbReference type="KEGG" id="zga:ZOBELLIA_2204"/>
<dbReference type="HOGENOM" id="CLU_3086460_0_0_10"/>
<reference evidence="3" key="1">
    <citation type="submission" date="2009-07" db="EMBL/GenBank/DDBJ databases">
        <title>Complete genome sequence of Zobellia galactanivorans Dsij.</title>
        <authorList>
            <consortium name="Genoscope - CEA"/>
        </authorList>
    </citation>
    <scope>NUCLEOTIDE SEQUENCE [LARGE SCALE GENOMIC DNA]</scope>
    <source>
        <strain evidence="3">DSM 12802 / CCUG 47099 / CIP 106680 / NCIMB 13871 / Dsij</strain>
    </source>
</reference>
<accession>G0L5M0</accession>
<protein>
    <submittedName>
        <fullName evidence="2">Uncharacterized protein</fullName>
    </submittedName>
</protein>
<name>G0L5M0_ZOBGA</name>